<gene>
    <name evidence="3" type="ORF">E0486_17565</name>
</gene>
<comment type="caution">
    <text evidence="3">The sequence shown here is derived from an EMBL/GenBank/DDBJ whole genome shotgun (WGS) entry which is preliminary data.</text>
</comment>
<organism evidence="3 4">
    <name type="scientific">Flaviaesturariibacter aridisoli</name>
    <dbReference type="NCBI Taxonomy" id="2545761"/>
    <lineage>
        <taxon>Bacteria</taxon>
        <taxon>Pseudomonadati</taxon>
        <taxon>Bacteroidota</taxon>
        <taxon>Chitinophagia</taxon>
        <taxon>Chitinophagales</taxon>
        <taxon>Chitinophagaceae</taxon>
        <taxon>Flaviaestuariibacter</taxon>
    </lineage>
</organism>
<feature type="signal peptide" evidence="2">
    <location>
        <begin position="1"/>
        <end position="24"/>
    </location>
</feature>
<dbReference type="Proteomes" id="UP000295164">
    <property type="component" value="Unassembled WGS sequence"/>
</dbReference>
<proteinExistence type="predicted"/>
<feature type="coiled-coil region" evidence="1">
    <location>
        <begin position="436"/>
        <end position="463"/>
    </location>
</feature>
<dbReference type="InterPro" id="IPR011049">
    <property type="entry name" value="Serralysin-like_metalloprot_C"/>
</dbReference>
<dbReference type="EMBL" id="SKFH01000051">
    <property type="protein sequence ID" value="TCZ65206.1"/>
    <property type="molecule type" value="Genomic_DNA"/>
</dbReference>
<feature type="chain" id="PRO_5020845880" description="T9SS type A sorting domain-containing protein" evidence="2">
    <location>
        <begin position="25"/>
        <end position="557"/>
    </location>
</feature>
<evidence type="ECO:0000256" key="2">
    <source>
        <dbReference type="SAM" id="SignalP"/>
    </source>
</evidence>
<dbReference type="OrthoDB" id="9807669at2"/>
<dbReference type="SUPFAM" id="SSF101967">
    <property type="entry name" value="Adhesin YadA, collagen-binding domain"/>
    <property type="match status" value="1"/>
</dbReference>
<protein>
    <recommendedName>
        <fullName evidence="5">T9SS type A sorting domain-containing protein</fullName>
    </recommendedName>
</protein>
<keyword evidence="2" id="KW-0732">Signal</keyword>
<accession>A0A4R4DWM4</accession>
<evidence type="ECO:0000256" key="1">
    <source>
        <dbReference type="SAM" id="Coils"/>
    </source>
</evidence>
<keyword evidence="4" id="KW-1185">Reference proteome</keyword>
<evidence type="ECO:0000313" key="3">
    <source>
        <dbReference type="EMBL" id="TCZ65206.1"/>
    </source>
</evidence>
<sequence>MKLTSIRALVFALGALFSFGQLHAQCTNPDSVIHNTPIRDTSICRGDTLRLQANGGTWYSWSPAYNISSTSVSNPNVWPAVTTVYVVQIHKDSCTKADSVLVTVRDCHCEDTCNWSLTGNSNVQNYHFIGPINSAAFRIRTNNQQRMVVTAAGQVGIGTNAPSAAFELNSQVSGLSGMRFTQPISLSPANGTALSVDAGGQVILVNSSSGSSNAWLTSGNSVTDSCSWEFLGTLNPADLRFRTNNQHWMRLLQTGSLSLEPYCGANSAKQHTNLMVGNKHFIEDGVYNITGGEGNILQNSSNSLAIGNGNLLDGAGASAALGIGLTNKASNTFHIGGGSLVNSEKNSLMIGWNKLHTLLTDEEGLAIKTATTGIPSRLLGDMATARLDVQASAYSSELENANRPSGVRLRDLPNGYGNILVIDQNGYVLKSDIQTSRQQAEEIHELKKEIAELKAQMQALLQAKAYAPKSEVVGVGSLEVSPNPFSNTITVKYKLEQAFKNAAIQVRDGNGRLLRTINFTSPEGQLQLNGMGTDKGLVVFVLLVDGRELTTLKAIKF</sequence>
<name>A0A4R4DWM4_9BACT</name>
<dbReference type="AlphaFoldDB" id="A0A4R4DWM4"/>
<evidence type="ECO:0000313" key="4">
    <source>
        <dbReference type="Proteomes" id="UP000295164"/>
    </source>
</evidence>
<evidence type="ECO:0008006" key="5">
    <source>
        <dbReference type="Google" id="ProtNLM"/>
    </source>
</evidence>
<keyword evidence="1" id="KW-0175">Coiled coil</keyword>
<dbReference type="RefSeq" id="WP_131854218.1">
    <property type="nucleotide sequence ID" value="NZ_SKFH01000051.1"/>
</dbReference>
<reference evidence="3 4" key="1">
    <citation type="submission" date="2019-03" db="EMBL/GenBank/DDBJ databases">
        <authorList>
            <person name="Kim M.K.M."/>
        </authorList>
    </citation>
    <scope>NUCLEOTIDE SEQUENCE [LARGE SCALE GENOMIC DNA]</scope>
    <source>
        <strain evidence="3 4">17J68-15</strain>
    </source>
</reference>